<dbReference type="InterPro" id="IPR043128">
    <property type="entry name" value="Rev_trsase/Diguanyl_cyclase"/>
</dbReference>
<dbReference type="CDD" id="cd01650">
    <property type="entry name" value="RT_nLTR_like"/>
    <property type="match status" value="1"/>
</dbReference>
<reference evidence="4" key="2">
    <citation type="submission" date="2025-08" db="UniProtKB">
        <authorList>
            <consortium name="Ensembl"/>
        </authorList>
    </citation>
    <scope>IDENTIFICATION</scope>
</reference>
<dbReference type="eggNOG" id="KOG1075">
    <property type="taxonomic scope" value="Eukaryota"/>
</dbReference>
<proteinExistence type="inferred from homology"/>
<dbReference type="SUPFAM" id="SSF56672">
    <property type="entry name" value="DNA/RNA polymerases"/>
    <property type="match status" value="1"/>
</dbReference>
<sequence length="611" mass="69987">QKRRMRMNATKRIKWWRLPECKAQLATSLVTIWDDVASQIHGVASDTLGETKPGKKFIDKQIWWWNEEVQRVVKEKKKAFKTWFQSRNDVDYQHYKTLRSAAKRAVAAAKTGHCDQLYEDLDTPEGANKIYRLARHRSTQDTGQVRQVKDDDHQVPRDPPVILSSWSDYFSRICNEEFLHPPIRSTDPILRPIPPITTAEVEAAIKKMRNGKTTGPDDIPAEVWKILGRQGADILGSLFNRITEESAVPPIWATSTTVPIWKGKGDVMECSSYQPIHLLCHAMIFERVLDVRLHKTVSVTLNQCGFVKGCGTTDGIHAARLLLEKHQEKNKSVHMAFLDLEKAFDRVPHELIWHALRLHNVPKAYVQWVQLLYHKVTSVVRGLVGTSPPFAINVGIHQGSALSPLLFVLCMDTATANLQAPHPWSLLYADDVFLANEERQELQHQMQRWDEHGMRLNTKKTEYMECGPQTVGTTNISGEDLKKVTQFKYFGSIISSDGDTLPDARALVNAAWMKRRQVTGVLCDRQMPIRLQAKVYKTVIRPVALYGSECWPATSRHKQALHVMKMRMIRWCLGLTRFDHVLNDDVMAPIMVKMREGRLRWYGNVMRSGEH</sequence>
<reference evidence="4" key="3">
    <citation type="submission" date="2025-09" db="UniProtKB">
        <authorList>
            <consortium name="Ensembl"/>
        </authorList>
    </citation>
    <scope>IDENTIFICATION</scope>
</reference>
<evidence type="ECO:0000313" key="5">
    <source>
        <dbReference type="Proteomes" id="UP000018468"/>
    </source>
</evidence>
<accession>W5NK01</accession>
<evidence type="ECO:0000259" key="3">
    <source>
        <dbReference type="PROSITE" id="PS50878"/>
    </source>
</evidence>
<dbReference type="HOGENOM" id="CLU_000680_32_4_1"/>
<dbReference type="Gene3D" id="3.30.70.270">
    <property type="match status" value="1"/>
</dbReference>
<feature type="domain" description="Reverse transcriptase" evidence="3">
    <location>
        <begin position="241"/>
        <end position="494"/>
    </location>
</feature>
<dbReference type="AlphaFoldDB" id="W5NK01"/>
<evidence type="ECO:0000313" key="4">
    <source>
        <dbReference type="Ensembl" id="ENSLOCP00000020960.1"/>
    </source>
</evidence>
<reference evidence="5" key="1">
    <citation type="submission" date="2011-12" db="EMBL/GenBank/DDBJ databases">
        <title>The Draft Genome of Lepisosteus oculatus.</title>
        <authorList>
            <consortium name="The Broad Institute Genome Assembly &amp; Analysis Group"/>
            <consortium name="Computational R&amp;D Group"/>
            <consortium name="and Sequencing Platform"/>
            <person name="Di Palma F."/>
            <person name="Alfoldi J."/>
            <person name="Johnson J."/>
            <person name="Berlin A."/>
            <person name="Gnerre S."/>
            <person name="Jaffe D."/>
            <person name="MacCallum I."/>
            <person name="Young S."/>
            <person name="Walker B.J."/>
            <person name="Lander E.S."/>
            <person name="Lindblad-Toh K."/>
        </authorList>
    </citation>
    <scope>NUCLEOTIDE SEQUENCE [LARGE SCALE GENOMIC DNA]</scope>
</reference>
<dbReference type="STRING" id="7918.ENSLOCP00000020960"/>
<dbReference type="Ensembl" id="ENSLOCT00000020996.1">
    <property type="protein sequence ID" value="ENSLOCP00000020960.1"/>
    <property type="gene ID" value="ENSLOCG00000016955.1"/>
</dbReference>
<dbReference type="PROSITE" id="PS50878">
    <property type="entry name" value="RT_POL"/>
    <property type="match status" value="1"/>
</dbReference>
<dbReference type="GeneTree" id="ENSGT00940000164961"/>
<dbReference type="Proteomes" id="UP000018468">
    <property type="component" value="Linkage group LG1"/>
</dbReference>
<dbReference type="OMA" id="NARICKA"/>
<dbReference type="InterPro" id="IPR043502">
    <property type="entry name" value="DNA/RNA_pol_sf"/>
</dbReference>
<comment type="similarity">
    <text evidence="1">Belongs to the beta type-B retroviral polymerase family. HERV class-II K(HML-2) pol subfamily.</text>
</comment>
<dbReference type="InterPro" id="IPR000477">
    <property type="entry name" value="RT_dom"/>
</dbReference>
<name>W5NK01_LEPOC</name>
<evidence type="ECO:0000256" key="1">
    <source>
        <dbReference type="ARBA" id="ARBA00010879"/>
    </source>
</evidence>
<keyword evidence="5" id="KW-1185">Reference proteome</keyword>
<organism evidence="4 5">
    <name type="scientific">Lepisosteus oculatus</name>
    <name type="common">Spotted gar</name>
    <dbReference type="NCBI Taxonomy" id="7918"/>
    <lineage>
        <taxon>Eukaryota</taxon>
        <taxon>Metazoa</taxon>
        <taxon>Chordata</taxon>
        <taxon>Craniata</taxon>
        <taxon>Vertebrata</taxon>
        <taxon>Euteleostomi</taxon>
        <taxon>Actinopterygii</taxon>
        <taxon>Neopterygii</taxon>
        <taxon>Holostei</taxon>
        <taxon>Semionotiformes</taxon>
        <taxon>Lepisosteidae</taxon>
        <taxon>Lepisosteus</taxon>
    </lineage>
</organism>
<evidence type="ECO:0000256" key="2">
    <source>
        <dbReference type="ARBA" id="ARBA00012180"/>
    </source>
</evidence>
<dbReference type="Pfam" id="PF00078">
    <property type="entry name" value="RVT_1"/>
    <property type="match status" value="1"/>
</dbReference>
<protein>
    <recommendedName>
        <fullName evidence="2">ribonuclease H</fullName>
        <ecNumber evidence="2">3.1.26.4</ecNumber>
    </recommendedName>
</protein>
<dbReference type="InParanoid" id="W5NK01"/>
<dbReference type="PANTHER" id="PTHR19446">
    <property type="entry name" value="REVERSE TRANSCRIPTASES"/>
    <property type="match status" value="1"/>
</dbReference>
<dbReference type="EC" id="3.1.26.4" evidence="2"/>
<dbReference type="EMBL" id="AHAT01011976">
    <property type="status" value="NOT_ANNOTATED_CDS"/>
    <property type="molecule type" value="Genomic_DNA"/>
</dbReference>
<dbReference type="GO" id="GO:0004523">
    <property type="term" value="F:RNA-DNA hybrid ribonuclease activity"/>
    <property type="evidence" value="ECO:0007669"/>
    <property type="project" value="UniProtKB-EC"/>
</dbReference>